<evidence type="ECO:0000256" key="4">
    <source>
        <dbReference type="ARBA" id="ARBA00023002"/>
    </source>
</evidence>
<keyword evidence="5" id="KW-0732">Signal</keyword>
<accession>A0A2J6S9I1</accession>
<protein>
    <submittedName>
        <fullName evidence="7">FAD-binding domain-containing protein</fullName>
    </submittedName>
</protein>
<evidence type="ECO:0000256" key="3">
    <source>
        <dbReference type="ARBA" id="ARBA00022827"/>
    </source>
</evidence>
<evidence type="ECO:0000256" key="2">
    <source>
        <dbReference type="ARBA" id="ARBA00022630"/>
    </source>
</evidence>
<keyword evidence="8" id="KW-1185">Reference proteome</keyword>
<dbReference type="EMBL" id="KZ613938">
    <property type="protein sequence ID" value="PMD47417.1"/>
    <property type="molecule type" value="Genomic_DNA"/>
</dbReference>
<proteinExistence type="inferred from homology"/>
<dbReference type="GO" id="GO:0016491">
    <property type="term" value="F:oxidoreductase activity"/>
    <property type="evidence" value="ECO:0007669"/>
    <property type="project" value="UniProtKB-KW"/>
</dbReference>
<evidence type="ECO:0000256" key="5">
    <source>
        <dbReference type="SAM" id="SignalP"/>
    </source>
</evidence>
<evidence type="ECO:0000256" key="1">
    <source>
        <dbReference type="ARBA" id="ARBA00005466"/>
    </source>
</evidence>
<dbReference type="InterPro" id="IPR050416">
    <property type="entry name" value="FAD-linked_Oxidoreductase"/>
</dbReference>
<organism evidence="7 8">
    <name type="scientific">Hyaloscypha variabilis (strain UAMH 11265 / GT02V1 / F)</name>
    <name type="common">Meliniomyces variabilis</name>
    <dbReference type="NCBI Taxonomy" id="1149755"/>
    <lineage>
        <taxon>Eukaryota</taxon>
        <taxon>Fungi</taxon>
        <taxon>Dikarya</taxon>
        <taxon>Ascomycota</taxon>
        <taxon>Pezizomycotina</taxon>
        <taxon>Leotiomycetes</taxon>
        <taxon>Helotiales</taxon>
        <taxon>Hyaloscyphaceae</taxon>
        <taxon>Hyaloscypha</taxon>
        <taxon>Hyaloscypha variabilis</taxon>
    </lineage>
</organism>
<dbReference type="PANTHER" id="PTHR42973">
    <property type="entry name" value="BINDING OXIDOREDUCTASE, PUTATIVE (AFU_ORTHOLOGUE AFUA_1G17690)-RELATED"/>
    <property type="match status" value="1"/>
</dbReference>
<dbReference type="Gene3D" id="3.40.462.20">
    <property type="match status" value="1"/>
</dbReference>
<dbReference type="InterPro" id="IPR016167">
    <property type="entry name" value="FAD-bd_PCMH_sub1"/>
</dbReference>
<dbReference type="PANTHER" id="PTHR42973:SF13">
    <property type="entry name" value="FAD-BINDING PCMH-TYPE DOMAIN-CONTAINING PROTEIN"/>
    <property type="match status" value="1"/>
</dbReference>
<dbReference type="SUPFAM" id="SSF56176">
    <property type="entry name" value="FAD-binding/transporter-associated domain-like"/>
    <property type="match status" value="1"/>
</dbReference>
<dbReference type="Pfam" id="PF01565">
    <property type="entry name" value="FAD_binding_4"/>
    <property type="match status" value="1"/>
</dbReference>
<dbReference type="InterPro" id="IPR016169">
    <property type="entry name" value="FAD-bd_PCMH_sub2"/>
</dbReference>
<feature type="chain" id="PRO_5014415434" evidence="5">
    <location>
        <begin position="23"/>
        <end position="523"/>
    </location>
</feature>
<reference evidence="7 8" key="1">
    <citation type="submission" date="2016-04" db="EMBL/GenBank/DDBJ databases">
        <title>A degradative enzymes factory behind the ericoid mycorrhizal symbiosis.</title>
        <authorList>
            <consortium name="DOE Joint Genome Institute"/>
            <person name="Martino E."/>
            <person name="Morin E."/>
            <person name="Grelet G."/>
            <person name="Kuo A."/>
            <person name="Kohler A."/>
            <person name="Daghino S."/>
            <person name="Barry K."/>
            <person name="Choi C."/>
            <person name="Cichocki N."/>
            <person name="Clum A."/>
            <person name="Copeland A."/>
            <person name="Hainaut M."/>
            <person name="Haridas S."/>
            <person name="Labutti K."/>
            <person name="Lindquist E."/>
            <person name="Lipzen A."/>
            <person name="Khouja H.-R."/>
            <person name="Murat C."/>
            <person name="Ohm R."/>
            <person name="Olson A."/>
            <person name="Spatafora J."/>
            <person name="Veneault-Fourrey C."/>
            <person name="Henrissat B."/>
            <person name="Grigoriev I."/>
            <person name="Martin F."/>
            <person name="Perotto S."/>
        </authorList>
    </citation>
    <scope>NUCLEOTIDE SEQUENCE [LARGE SCALE GENOMIC DNA]</scope>
    <source>
        <strain evidence="7 8">F</strain>
    </source>
</reference>
<dbReference type="OrthoDB" id="2151789at2759"/>
<dbReference type="GO" id="GO:0071949">
    <property type="term" value="F:FAD binding"/>
    <property type="evidence" value="ECO:0007669"/>
    <property type="project" value="InterPro"/>
</dbReference>
<dbReference type="PROSITE" id="PS51387">
    <property type="entry name" value="FAD_PCMH"/>
    <property type="match status" value="1"/>
</dbReference>
<dbReference type="InterPro" id="IPR036318">
    <property type="entry name" value="FAD-bd_PCMH-like_sf"/>
</dbReference>
<comment type="similarity">
    <text evidence="1">Belongs to the oxygen-dependent FAD-linked oxidoreductase family.</text>
</comment>
<gene>
    <name evidence="7" type="ORF">L207DRAFT_478492</name>
</gene>
<keyword evidence="3" id="KW-0274">FAD</keyword>
<dbReference type="STRING" id="1149755.A0A2J6S9I1"/>
<dbReference type="Gene3D" id="3.30.43.10">
    <property type="entry name" value="Uridine Diphospho-n-acetylenolpyruvylglucosamine Reductase, domain 2"/>
    <property type="match status" value="1"/>
</dbReference>
<dbReference type="AlphaFoldDB" id="A0A2J6S9I1"/>
<evidence type="ECO:0000313" key="8">
    <source>
        <dbReference type="Proteomes" id="UP000235786"/>
    </source>
</evidence>
<name>A0A2J6S9I1_HYAVF</name>
<feature type="domain" description="FAD-binding PCMH-type" evidence="6">
    <location>
        <begin position="74"/>
        <end position="242"/>
    </location>
</feature>
<evidence type="ECO:0000313" key="7">
    <source>
        <dbReference type="EMBL" id="PMD47417.1"/>
    </source>
</evidence>
<dbReference type="InterPro" id="IPR006094">
    <property type="entry name" value="Oxid_FAD_bind_N"/>
</dbReference>
<keyword evidence="4" id="KW-0560">Oxidoreductase</keyword>
<evidence type="ECO:0000259" key="6">
    <source>
        <dbReference type="PROSITE" id="PS51387"/>
    </source>
</evidence>
<keyword evidence="2" id="KW-0285">Flavoprotein</keyword>
<dbReference type="InterPro" id="IPR016166">
    <property type="entry name" value="FAD-bd_PCMH"/>
</dbReference>
<sequence length="523" mass="55690">MHISSAIFSLLSLCIFATPIQAQAATSATAPSPQASAACLEISTGSAETQIWPAGLTNPDYEDAKNHYYSAANADLTPACAVFPTSATEVSFVVKVLLKYPTVPFAMKSGGHSPNVGFSSTNWGVLITFSKDAATAISANNATAEVGPGARWGQVIGNLTAYNVAVVGGRLVGGLLLGGGLSFLSAQYGLACDSVVNYEIVLADGSIVNANATSFTDLFWALKGGGNQFGIVTKFTLKTYPIPPMVWGGTRTYSGLDASALLNATQNFIQNNNDPKAAVIVTGSLAIENLAELFVLFYFYDGPTPPAGIFDEFDAIVPIADQVSTQSYADIVNTNDQFNIYGLRYIYRAETIPNLPGTSGTDLYNAIYNNWLAYIISQDTLLPGFTFSLGFQPLQALTAAAAVAAGGDVLGLDPGNGDRNWLIFTISWETAAGDAVADSLATILANDVVNHSKTHYAGVRNTRYKEGNLSYEEYDPIYSNDAMYSQSPYSTFAGNNYARLKAIQKKYDPNRFLATRTGGFKYT</sequence>
<dbReference type="Proteomes" id="UP000235786">
    <property type="component" value="Unassembled WGS sequence"/>
</dbReference>
<dbReference type="Gene3D" id="3.30.465.10">
    <property type="match status" value="1"/>
</dbReference>
<feature type="signal peptide" evidence="5">
    <location>
        <begin position="1"/>
        <end position="22"/>
    </location>
</feature>